<protein>
    <submittedName>
        <fullName evidence="1">Uncharacterized protein</fullName>
    </submittedName>
</protein>
<comment type="caution">
    <text evidence="1">The sequence shown here is derived from an EMBL/GenBank/DDBJ whole genome shotgun (WGS) entry which is preliminary data.</text>
</comment>
<sequence length="538" mass="58972">MAEETEVEMVTRLHAVEVTDLYPALATDDTTSRVCLLCAAKLKDKTHNLTRHLERHHAGALLQLLEQRNQASPRAQRARSRKRGPQDKTRPARLVQDTRSQAQEAKFALARWLAHEQLPVDVIDKSGFQEFIKSLNGHFSLPKRHELTQVLGTLTTGSGDDTIVLKSNDDTSAPSLVEMLAVRATCRCSEDTPLVSFCRVVCDIAGKGEAKIRVVRGAASFADAQTCRGKRVGRNGVLGRLFVGRVSEVRPEITSGHQIKVLDKVVASPYRAREQPEHVPSVAPSASVVGISASCGTLAEYIVLPVSNLAVVPPALPDDVALLADDMSVVLSIGSKLQRRHVTKVAILSDPVATILSNLLTRCLHQDMNFSVPNVLAFSTSATSNSSMWSQYAIHTTLDIYQPASVATVLARQTELAVDAVVDLISSEASTEFATSLVQSMGCVVLVDRSRFEMQSPSTFAMDVNAVVVKELEIISVQDCSDYLAHALQYLTTQIQNKQSAMELRECLMEEVELSQVLSHLQTRPEEAFEARYLQVKR</sequence>
<dbReference type="Proteomes" id="UP001163321">
    <property type="component" value="Chromosome 12"/>
</dbReference>
<evidence type="ECO:0000313" key="1">
    <source>
        <dbReference type="EMBL" id="KAI9918429.1"/>
    </source>
</evidence>
<evidence type="ECO:0000313" key="2">
    <source>
        <dbReference type="Proteomes" id="UP001163321"/>
    </source>
</evidence>
<reference evidence="1 2" key="1">
    <citation type="journal article" date="2022" name="bioRxiv">
        <title>The genome of the oomycete Peronosclerospora sorghi, a cosmopolitan pathogen of maize and sorghum, is inflated with dispersed pseudogenes.</title>
        <authorList>
            <person name="Fletcher K."/>
            <person name="Martin F."/>
            <person name="Isakeit T."/>
            <person name="Cavanaugh K."/>
            <person name="Magill C."/>
            <person name="Michelmore R."/>
        </authorList>
    </citation>
    <scope>NUCLEOTIDE SEQUENCE [LARGE SCALE GENOMIC DNA]</scope>
    <source>
        <strain evidence="1">P6</strain>
    </source>
</reference>
<gene>
    <name evidence="1" type="ORF">PsorP6_011761</name>
</gene>
<dbReference type="EMBL" id="CM047591">
    <property type="protein sequence ID" value="KAI9918429.1"/>
    <property type="molecule type" value="Genomic_DNA"/>
</dbReference>
<keyword evidence="2" id="KW-1185">Reference proteome</keyword>
<organism evidence="1 2">
    <name type="scientific">Peronosclerospora sorghi</name>
    <dbReference type="NCBI Taxonomy" id="230839"/>
    <lineage>
        <taxon>Eukaryota</taxon>
        <taxon>Sar</taxon>
        <taxon>Stramenopiles</taxon>
        <taxon>Oomycota</taxon>
        <taxon>Peronosporomycetes</taxon>
        <taxon>Peronosporales</taxon>
        <taxon>Peronosporaceae</taxon>
        <taxon>Peronosclerospora</taxon>
    </lineage>
</organism>
<proteinExistence type="predicted"/>
<name>A0ACC0WHW8_9STRA</name>
<accession>A0ACC0WHW8</accession>